<organism evidence="2 3">
    <name type="scientific">Entotheonella factor</name>
    <dbReference type="NCBI Taxonomy" id="1429438"/>
    <lineage>
        <taxon>Bacteria</taxon>
        <taxon>Pseudomonadati</taxon>
        <taxon>Nitrospinota/Tectimicrobiota group</taxon>
        <taxon>Candidatus Tectimicrobiota</taxon>
        <taxon>Candidatus Entotheonellia</taxon>
        <taxon>Candidatus Entotheonellales</taxon>
        <taxon>Candidatus Entotheonellaceae</taxon>
        <taxon>Candidatus Entotheonella</taxon>
    </lineage>
</organism>
<sequence>MSVYKLFVLYMVIGLCCTTGFALSPNETPQNVTSTLGTNVAPFNSNTPGWVLVDAFPKTGSWFFSTCPPPPTPVSPPQSTTLDANGWISALTPGECAGTLVFNNLLDDQGVAHYPAGTYVLLFEGEGRFTFGDGTNEVLYENGMVGPNMTPVETQNGLKRITLDLPQSGQGQDGISFFLTSVAPAPNHLRNFRLLVPGGVCGVSPTQLNRFKSCSTSRGGQGQCDANETCYDFEQVYFDRFRDAPALMGNKVVFHPAYIQHYRPYRAIRYMKWSRVEDSQLVNWSDRVSMHEVNFTSDTRGFPYEYMIAMSNQLRADAYFNIPVLANDGFIEAYGRLVNDHLDPALRAYVEYGNEFFNSAQAVPWPEALAAANASGSGIPSSDSDLIKVAKWSSRQGAAVMNRWRNQFTNPNRVTRVLAGFNPVSDYTQAALDATAVNGVREIDALAMMGYLGPDRRFVDDPARFDTLSIDELFEEIEDGRHLNSEASLQDLGDVYDEAQTMAGNLELILYEFGQHIVPTNSAPQPTIDRVRAANRDSRMRIAYEQNIARFRTAGGTMAFHFLVEDVWDHNGFFGLLEFQDEDPVQSPKYQAILNAIP</sequence>
<dbReference type="PATRIC" id="fig|1429438.4.peg.3967"/>
<evidence type="ECO:0000313" key="3">
    <source>
        <dbReference type="Proteomes" id="UP000019141"/>
    </source>
</evidence>
<accession>W4LJC3</accession>
<keyword evidence="3" id="KW-1185">Reference proteome</keyword>
<feature type="signal peptide" evidence="1">
    <location>
        <begin position="1"/>
        <end position="24"/>
    </location>
</feature>
<evidence type="ECO:0000313" key="2">
    <source>
        <dbReference type="EMBL" id="ETW98014.1"/>
    </source>
</evidence>
<reference evidence="2 3" key="1">
    <citation type="journal article" date="2014" name="Nature">
        <title>An environmental bacterial taxon with a large and distinct metabolic repertoire.</title>
        <authorList>
            <person name="Wilson M.C."/>
            <person name="Mori T."/>
            <person name="Ruckert C."/>
            <person name="Uria A.R."/>
            <person name="Helf M.J."/>
            <person name="Takada K."/>
            <person name="Gernert C."/>
            <person name="Steffens U.A."/>
            <person name="Heycke N."/>
            <person name="Schmitt S."/>
            <person name="Rinke C."/>
            <person name="Helfrich E.J."/>
            <person name="Brachmann A.O."/>
            <person name="Gurgui C."/>
            <person name="Wakimoto T."/>
            <person name="Kracht M."/>
            <person name="Crusemann M."/>
            <person name="Hentschel U."/>
            <person name="Abe I."/>
            <person name="Matsunaga S."/>
            <person name="Kalinowski J."/>
            <person name="Takeyama H."/>
            <person name="Piel J."/>
        </authorList>
    </citation>
    <scope>NUCLEOTIDE SEQUENCE [LARGE SCALE GENOMIC DNA]</scope>
    <source>
        <strain evidence="3">TSY1</strain>
    </source>
</reference>
<keyword evidence="1" id="KW-0732">Signal</keyword>
<dbReference type="AlphaFoldDB" id="W4LJC3"/>
<proteinExistence type="predicted"/>
<gene>
    <name evidence="2" type="ORF">ETSY1_20430</name>
</gene>
<feature type="chain" id="PRO_5004844775" evidence="1">
    <location>
        <begin position="25"/>
        <end position="598"/>
    </location>
</feature>
<comment type="caution">
    <text evidence="2">The sequence shown here is derived from an EMBL/GenBank/DDBJ whole genome shotgun (WGS) entry which is preliminary data.</text>
</comment>
<evidence type="ECO:0000256" key="1">
    <source>
        <dbReference type="SAM" id="SignalP"/>
    </source>
</evidence>
<name>W4LJC3_ENTF1</name>
<dbReference type="Proteomes" id="UP000019141">
    <property type="component" value="Unassembled WGS sequence"/>
</dbReference>
<protein>
    <submittedName>
        <fullName evidence="2">Uncharacterized protein</fullName>
    </submittedName>
</protein>
<dbReference type="EMBL" id="AZHW01000595">
    <property type="protein sequence ID" value="ETW98014.1"/>
    <property type="molecule type" value="Genomic_DNA"/>
</dbReference>
<dbReference type="HOGENOM" id="CLU_018941_1_0_7"/>